<evidence type="ECO:0000313" key="2">
    <source>
        <dbReference type="EMBL" id="NAW11547.1"/>
    </source>
</evidence>
<dbReference type="AlphaFoldDB" id="A0A7X4VWN7"/>
<dbReference type="Pfam" id="PF13579">
    <property type="entry name" value="Glyco_trans_4_4"/>
    <property type="match status" value="1"/>
</dbReference>
<dbReference type="InterPro" id="IPR028098">
    <property type="entry name" value="Glyco_trans_4-like_N"/>
</dbReference>
<accession>A0A7X4VWN7</accession>
<dbReference type="Proteomes" id="UP000448235">
    <property type="component" value="Unassembled WGS sequence"/>
</dbReference>
<dbReference type="SUPFAM" id="SSF53756">
    <property type="entry name" value="UDP-Glycosyltransferase/glycogen phosphorylase"/>
    <property type="match status" value="1"/>
</dbReference>
<gene>
    <name evidence="2" type="ORF">GRB80_01665</name>
</gene>
<dbReference type="RefSeq" id="WP_161422319.1">
    <property type="nucleotide sequence ID" value="NZ_JARWMY010000002.1"/>
</dbReference>
<sequence length="396" mass="42325">MVTSPSLQPVTLFIPSLSGGGAERVFVNLANEFARQTAAPVHLVVARSGGPLLDAVSADVRIVDLGRKRVVHAMLPLLGYLRRERPQALLSTMSEANVIALLAWQLAGRPCRIAIRETCAKGSDEAMPPGLRQSALRWMMRRLYPRADTMVVIADDVLATLQRAGIYPGRCCHIGNPVTPLATSTSTAAAAEATTMPSGLESLPDEAQLICTAGRLVEAKGFDLLLAAFSRLQDPGLHLAILGDGPLRQALLEQARELGIEERVHLPGFVAQPQHVMARSRLFVSSSRREGFPNVLLDALASGIPVVATRCPGASADILEQGRHGVLVPPEDIESLATGMKRALQDPPGTPESRQARASGFNLPHIAQRYLHEALEIGEPQVSPGSVSHLCPGERA</sequence>
<proteinExistence type="predicted"/>
<dbReference type="GO" id="GO:0016757">
    <property type="term" value="F:glycosyltransferase activity"/>
    <property type="evidence" value="ECO:0007669"/>
    <property type="project" value="UniProtKB-ARBA"/>
</dbReference>
<protein>
    <submittedName>
        <fullName evidence="2">Glycosyltransferase</fullName>
    </submittedName>
</protein>
<dbReference type="PANTHER" id="PTHR12526">
    <property type="entry name" value="GLYCOSYLTRANSFERASE"/>
    <property type="match status" value="1"/>
</dbReference>
<reference evidence="2 3" key="1">
    <citation type="submission" date="2019-12" db="EMBL/GenBank/DDBJ databases">
        <title>Draft genome sequencing of Halomonas icarensis D1-1.</title>
        <authorList>
            <person name="Pandiyan K."/>
            <person name="Kushwaha P."/>
            <person name="Gowdham M."/>
            <person name="Chakdar H."/>
            <person name="Singh A."/>
            <person name="Kumar M."/>
            <person name="Saxena A.K."/>
        </authorList>
    </citation>
    <scope>NUCLEOTIDE SEQUENCE [LARGE SCALE GENOMIC DNA]</scope>
    <source>
        <strain evidence="2 3">D1-1</strain>
    </source>
</reference>
<name>A0A7X4VWN7_9GAMM</name>
<evidence type="ECO:0000259" key="1">
    <source>
        <dbReference type="Pfam" id="PF13579"/>
    </source>
</evidence>
<organism evidence="2 3">
    <name type="scientific">Halomonas icarae</name>
    <dbReference type="NCBI Taxonomy" id="2691040"/>
    <lineage>
        <taxon>Bacteria</taxon>
        <taxon>Pseudomonadati</taxon>
        <taxon>Pseudomonadota</taxon>
        <taxon>Gammaproteobacteria</taxon>
        <taxon>Oceanospirillales</taxon>
        <taxon>Halomonadaceae</taxon>
        <taxon>Halomonas</taxon>
    </lineage>
</organism>
<keyword evidence="3" id="KW-1185">Reference proteome</keyword>
<evidence type="ECO:0000313" key="3">
    <source>
        <dbReference type="Proteomes" id="UP000448235"/>
    </source>
</evidence>
<keyword evidence="2" id="KW-0808">Transferase</keyword>
<dbReference type="EMBL" id="WUTS01000001">
    <property type="protein sequence ID" value="NAW11547.1"/>
    <property type="molecule type" value="Genomic_DNA"/>
</dbReference>
<dbReference type="CDD" id="cd03811">
    <property type="entry name" value="GT4_GT28_WabH-like"/>
    <property type="match status" value="1"/>
</dbReference>
<comment type="caution">
    <text evidence="2">The sequence shown here is derived from an EMBL/GenBank/DDBJ whole genome shotgun (WGS) entry which is preliminary data.</text>
</comment>
<dbReference type="Gene3D" id="3.40.50.2000">
    <property type="entry name" value="Glycogen Phosphorylase B"/>
    <property type="match status" value="2"/>
</dbReference>
<feature type="domain" description="Glycosyltransferase subfamily 4-like N-terminal" evidence="1">
    <location>
        <begin position="20"/>
        <end position="176"/>
    </location>
</feature>
<dbReference type="PANTHER" id="PTHR12526:SF630">
    <property type="entry name" value="GLYCOSYLTRANSFERASE"/>
    <property type="match status" value="1"/>
</dbReference>
<dbReference type="Pfam" id="PF13692">
    <property type="entry name" value="Glyco_trans_1_4"/>
    <property type="match status" value="1"/>
</dbReference>